<comment type="caution">
    <text evidence="7">The sequence shown here is derived from an EMBL/GenBank/DDBJ whole genome shotgun (WGS) entry which is preliminary data.</text>
</comment>
<dbReference type="PROSITE" id="PS00518">
    <property type="entry name" value="ZF_RING_1"/>
    <property type="match status" value="1"/>
</dbReference>
<dbReference type="InterPro" id="IPR013083">
    <property type="entry name" value="Znf_RING/FYVE/PHD"/>
</dbReference>
<feature type="region of interest" description="Disordered" evidence="5">
    <location>
        <begin position="1"/>
        <end position="30"/>
    </location>
</feature>
<feature type="domain" description="RING-type" evidence="6">
    <location>
        <begin position="40"/>
        <end position="89"/>
    </location>
</feature>
<accession>A0AAD6B1U3</accession>
<dbReference type="SMART" id="SM00449">
    <property type="entry name" value="SPRY"/>
    <property type="match status" value="1"/>
</dbReference>
<keyword evidence="1" id="KW-0479">Metal-binding</keyword>
<dbReference type="InterPro" id="IPR043136">
    <property type="entry name" value="B30.2/SPRY_sf"/>
</dbReference>
<dbReference type="InterPro" id="IPR003877">
    <property type="entry name" value="SPRY_dom"/>
</dbReference>
<dbReference type="PANTHER" id="PTHR24099:SF16">
    <property type="entry name" value="E3 UBIQUITIN-PROTEIN LIGASE MIDLINE-1-LIKE ISOFORM X1"/>
    <property type="match status" value="1"/>
</dbReference>
<gene>
    <name evidence="7" type="ORF">JOQ06_017209</name>
</gene>
<dbReference type="PANTHER" id="PTHR24099">
    <property type="entry name" value="E3 UBIQUITIN-PROTEIN LIGASE TRIM36-RELATED"/>
    <property type="match status" value="1"/>
</dbReference>
<evidence type="ECO:0000313" key="8">
    <source>
        <dbReference type="Proteomes" id="UP001219934"/>
    </source>
</evidence>
<name>A0AAD6B1U3_9TELE</name>
<dbReference type="InterPro" id="IPR017907">
    <property type="entry name" value="Znf_RING_CS"/>
</dbReference>
<dbReference type="InterPro" id="IPR013320">
    <property type="entry name" value="ConA-like_dom_sf"/>
</dbReference>
<feature type="region of interest" description="Disordered" evidence="5">
    <location>
        <begin position="407"/>
        <end position="443"/>
    </location>
</feature>
<evidence type="ECO:0000256" key="1">
    <source>
        <dbReference type="ARBA" id="ARBA00022723"/>
    </source>
</evidence>
<evidence type="ECO:0000256" key="2">
    <source>
        <dbReference type="ARBA" id="ARBA00022771"/>
    </source>
</evidence>
<dbReference type="Gene3D" id="3.30.40.10">
    <property type="entry name" value="Zinc/RING finger domain, C3HC4 (zinc finger)"/>
    <property type="match status" value="1"/>
</dbReference>
<evidence type="ECO:0000313" key="7">
    <source>
        <dbReference type="EMBL" id="KAJ4935679.1"/>
    </source>
</evidence>
<evidence type="ECO:0000256" key="3">
    <source>
        <dbReference type="ARBA" id="ARBA00022833"/>
    </source>
</evidence>
<sequence length="455" mass="49067">MSVRIFPPRRTHKEHVGAGPSNGEEEEQKEEDVLQLLPRCPACKQSGDFLLLLPCSHPMCALCISAEGGGRPSPPPHPGEVSLLCPVCRLPVELPCWNWSEATSCLPKHPIMNTAHIRGEREEEQVQPEQGDACCRENTTSYAAPEGGDVELTEEEMERSVFGLCFALDSSTVCSDVIITGGQYYWEVDVCNSSVYRIGVSSPDGSVGWWLERHGTSFCVVYDGSREPLCSVPPQIKTLGVFLNMGGGVLSFHNALTREHLTSLPTLFPPVGVTPALGLNQGRLRVRCGLPPPPHVFLGKDSAYRGPCGAGGGRWSREIPFQPVRKVIQKFEELAVSDSDSAPVPVRGAEEAAGSGHGSDHLTGQQLVHQRQEENTALGGYGLDGQVHLGLRTAGLQGMSSLQGDYSLLSQPGYPHHPGSSLHPYPGPHPAMLLHPPHTHPAEPLLAQGLDIHAH</sequence>
<proteinExistence type="predicted"/>
<dbReference type="Gene3D" id="2.60.120.920">
    <property type="match status" value="1"/>
</dbReference>
<evidence type="ECO:0000259" key="6">
    <source>
        <dbReference type="PROSITE" id="PS50089"/>
    </source>
</evidence>
<protein>
    <recommendedName>
        <fullName evidence="6">RING-type domain-containing protein</fullName>
    </recommendedName>
</protein>
<reference evidence="7" key="1">
    <citation type="submission" date="2022-11" db="EMBL/GenBank/DDBJ databases">
        <title>Chromosome-level genome of Pogonophryne albipinna.</title>
        <authorList>
            <person name="Jo E."/>
        </authorList>
    </citation>
    <scope>NUCLEOTIDE SEQUENCE</scope>
    <source>
        <strain evidence="7">SGF0006</strain>
        <tissue evidence="7">Muscle</tissue>
    </source>
</reference>
<dbReference type="AlphaFoldDB" id="A0AAD6B1U3"/>
<dbReference type="InterPro" id="IPR050617">
    <property type="entry name" value="E3_ligase_FN3/SPRY"/>
</dbReference>
<dbReference type="EMBL" id="JAPTMU010000011">
    <property type="protein sequence ID" value="KAJ4935679.1"/>
    <property type="molecule type" value="Genomic_DNA"/>
</dbReference>
<dbReference type="SMART" id="SM00184">
    <property type="entry name" value="RING"/>
    <property type="match status" value="1"/>
</dbReference>
<keyword evidence="8" id="KW-1185">Reference proteome</keyword>
<evidence type="ECO:0000256" key="4">
    <source>
        <dbReference type="PROSITE-ProRule" id="PRU00175"/>
    </source>
</evidence>
<keyword evidence="2 4" id="KW-0863">Zinc-finger</keyword>
<feature type="region of interest" description="Disordered" evidence="5">
    <location>
        <begin position="339"/>
        <end position="370"/>
    </location>
</feature>
<dbReference type="SUPFAM" id="SSF49899">
    <property type="entry name" value="Concanavalin A-like lectins/glucanases"/>
    <property type="match status" value="1"/>
</dbReference>
<dbReference type="PROSITE" id="PS50089">
    <property type="entry name" value="ZF_RING_2"/>
    <property type="match status" value="1"/>
</dbReference>
<keyword evidence="3" id="KW-0862">Zinc</keyword>
<dbReference type="SUPFAM" id="SSF57850">
    <property type="entry name" value="RING/U-box"/>
    <property type="match status" value="1"/>
</dbReference>
<evidence type="ECO:0000256" key="5">
    <source>
        <dbReference type="SAM" id="MobiDB-lite"/>
    </source>
</evidence>
<dbReference type="GO" id="GO:0008270">
    <property type="term" value="F:zinc ion binding"/>
    <property type="evidence" value="ECO:0007669"/>
    <property type="project" value="UniProtKB-KW"/>
</dbReference>
<organism evidence="7 8">
    <name type="scientific">Pogonophryne albipinna</name>
    <dbReference type="NCBI Taxonomy" id="1090488"/>
    <lineage>
        <taxon>Eukaryota</taxon>
        <taxon>Metazoa</taxon>
        <taxon>Chordata</taxon>
        <taxon>Craniata</taxon>
        <taxon>Vertebrata</taxon>
        <taxon>Euteleostomi</taxon>
        <taxon>Actinopterygii</taxon>
        <taxon>Neopterygii</taxon>
        <taxon>Teleostei</taxon>
        <taxon>Neoteleostei</taxon>
        <taxon>Acanthomorphata</taxon>
        <taxon>Eupercaria</taxon>
        <taxon>Perciformes</taxon>
        <taxon>Notothenioidei</taxon>
        <taxon>Pogonophryne</taxon>
    </lineage>
</organism>
<dbReference type="InterPro" id="IPR001841">
    <property type="entry name" value="Znf_RING"/>
</dbReference>
<dbReference type="Proteomes" id="UP001219934">
    <property type="component" value="Unassembled WGS sequence"/>
</dbReference>